<reference evidence="2 3" key="1">
    <citation type="submission" date="2016-06" db="EMBL/GenBank/DDBJ databases">
        <title>Comparative genomics of the ectomycorrhizal sister species Rhizopogon vinicolor and Rhizopogon vesiculosus (Basidiomycota: Boletales) reveals a divergence of the mating type B locus.</title>
        <authorList>
            <consortium name="DOE Joint Genome Institute"/>
            <person name="Mujic A.B."/>
            <person name="Kuo A."/>
            <person name="Tritt A."/>
            <person name="Lipzen A."/>
            <person name="Chen C."/>
            <person name="Johnson J."/>
            <person name="Sharma A."/>
            <person name="Barry K."/>
            <person name="Grigoriev I.V."/>
            <person name="Spatafora J.W."/>
        </authorList>
    </citation>
    <scope>NUCLEOTIDE SEQUENCE [LARGE SCALE GENOMIC DNA]</scope>
    <source>
        <strain evidence="2 3">AM-OR11-026</strain>
    </source>
</reference>
<gene>
    <name evidence="2" type="ORF">K503DRAFT_701540</name>
</gene>
<sequence length="110" mass="12498">MHLAAGGSFYLLILVAAKDLWWAVTKMQANVPWEIAKMLRRPDTCSNDLQVLIERRIILMISHLREELPLSIPSAFVGMDREVDWTCIRDTDRLFDTSSLLGANQLGEVV</sequence>
<dbReference type="InParanoid" id="A0A1B7MJK3"/>
<protein>
    <submittedName>
        <fullName evidence="2">Uncharacterized protein</fullName>
    </submittedName>
</protein>
<feature type="signal peptide" evidence="1">
    <location>
        <begin position="1"/>
        <end position="17"/>
    </location>
</feature>
<dbReference type="AlphaFoldDB" id="A0A1B7MJK3"/>
<dbReference type="Proteomes" id="UP000092154">
    <property type="component" value="Unassembled WGS sequence"/>
</dbReference>
<keyword evidence="1" id="KW-0732">Signal</keyword>
<proteinExistence type="predicted"/>
<organism evidence="2 3">
    <name type="scientific">Rhizopogon vinicolor AM-OR11-026</name>
    <dbReference type="NCBI Taxonomy" id="1314800"/>
    <lineage>
        <taxon>Eukaryota</taxon>
        <taxon>Fungi</taxon>
        <taxon>Dikarya</taxon>
        <taxon>Basidiomycota</taxon>
        <taxon>Agaricomycotina</taxon>
        <taxon>Agaricomycetes</taxon>
        <taxon>Agaricomycetidae</taxon>
        <taxon>Boletales</taxon>
        <taxon>Suillineae</taxon>
        <taxon>Rhizopogonaceae</taxon>
        <taxon>Rhizopogon</taxon>
    </lineage>
</organism>
<dbReference type="OrthoDB" id="2690740at2759"/>
<evidence type="ECO:0000313" key="3">
    <source>
        <dbReference type="Proteomes" id="UP000092154"/>
    </source>
</evidence>
<evidence type="ECO:0000313" key="2">
    <source>
        <dbReference type="EMBL" id="OAX32780.1"/>
    </source>
</evidence>
<feature type="chain" id="PRO_5008597361" evidence="1">
    <location>
        <begin position="18"/>
        <end position="110"/>
    </location>
</feature>
<name>A0A1B7MJK3_9AGAM</name>
<accession>A0A1B7MJK3</accession>
<evidence type="ECO:0000256" key="1">
    <source>
        <dbReference type="SAM" id="SignalP"/>
    </source>
</evidence>
<dbReference type="EMBL" id="KV448917">
    <property type="protein sequence ID" value="OAX32780.1"/>
    <property type="molecule type" value="Genomic_DNA"/>
</dbReference>
<keyword evidence="3" id="KW-1185">Reference proteome</keyword>